<gene>
    <name evidence="1" type="ORF">FNJ87_19395</name>
</gene>
<evidence type="ECO:0000313" key="1">
    <source>
        <dbReference type="EMBL" id="MBF4986376.1"/>
    </source>
</evidence>
<feature type="non-terminal residue" evidence="1">
    <location>
        <position position="1"/>
    </location>
</feature>
<keyword evidence="2" id="KW-1185">Reference proteome</keyword>
<feature type="non-terminal residue" evidence="1">
    <location>
        <position position="164"/>
    </location>
</feature>
<reference evidence="1 2" key="1">
    <citation type="submission" date="2020-11" db="EMBL/GenBank/DDBJ databases">
        <title>P. mediterranea TC4 genome.</title>
        <authorList>
            <person name="Molmeret M."/>
        </authorList>
    </citation>
    <scope>NUCLEOTIDE SEQUENCE [LARGE SCALE GENOMIC DNA]</scope>
    <source>
        <strain evidence="1 2">TC4</strain>
    </source>
</reference>
<sequence length="164" mass="18071">LLITYNLGSTLISPQTQNNILTYRLPPFISHNSGTVKWMLLTTALHGDFYIQSNSEIVEIETYVGPPSIIAGNSDYSMVVSIPLDIYDNVQEEGTAVSFHYNKGILESQNISKVKNLIAHDYIYSSTAIGPILLAANSGNKFSKEFIVDVKAGLPVDFTLSRKL</sequence>
<organism evidence="1 2">
    <name type="scientific">Nonlabens mediterrranea</name>
    <dbReference type="NCBI Taxonomy" id="1419947"/>
    <lineage>
        <taxon>Bacteria</taxon>
        <taxon>Pseudomonadati</taxon>
        <taxon>Bacteroidota</taxon>
        <taxon>Flavobacteriia</taxon>
        <taxon>Flavobacteriales</taxon>
        <taxon>Flavobacteriaceae</taxon>
        <taxon>Nonlabens</taxon>
    </lineage>
</organism>
<name>A0ABS0AAM2_9FLAO</name>
<dbReference type="EMBL" id="JADKYU010001145">
    <property type="protein sequence ID" value="MBF4986376.1"/>
    <property type="molecule type" value="Genomic_DNA"/>
</dbReference>
<protein>
    <submittedName>
        <fullName evidence="1">Uncharacterized protein</fullName>
    </submittedName>
</protein>
<dbReference type="Proteomes" id="UP001194729">
    <property type="component" value="Unassembled WGS sequence"/>
</dbReference>
<comment type="caution">
    <text evidence="1">The sequence shown here is derived from an EMBL/GenBank/DDBJ whole genome shotgun (WGS) entry which is preliminary data.</text>
</comment>
<evidence type="ECO:0000313" key="2">
    <source>
        <dbReference type="Proteomes" id="UP001194729"/>
    </source>
</evidence>
<proteinExistence type="predicted"/>
<accession>A0ABS0AAM2</accession>